<dbReference type="Gene3D" id="3.30.870.10">
    <property type="entry name" value="Endonuclease Chain A"/>
    <property type="match status" value="1"/>
</dbReference>
<accession>A0A1M5U7A9</accession>
<dbReference type="GO" id="GO:0043139">
    <property type="term" value="F:5'-3' DNA helicase activity"/>
    <property type="evidence" value="ECO:0007669"/>
    <property type="project" value="TreeGrafter"/>
</dbReference>
<dbReference type="AlphaFoldDB" id="A0A1M5U7A9"/>
<dbReference type="CDD" id="cd18808">
    <property type="entry name" value="SF1_C_Upf1"/>
    <property type="match status" value="1"/>
</dbReference>
<evidence type="ECO:0000256" key="6">
    <source>
        <dbReference type="SAM" id="Coils"/>
    </source>
</evidence>
<dbReference type="Pfam" id="PF13087">
    <property type="entry name" value="AAA_12"/>
    <property type="match status" value="1"/>
</dbReference>
<name>A0A1M5U7A9_9GAMM</name>
<dbReference type="GO" id="GO:0006793">
    <property type="term" value="P:phosphorus metabolic process"/>
    <property type="evidence" value="ECO:0007669"/>
    <property type="project" value="UniProtKB-ARBA"/>
</dbReference>
<keyword evidence="3" id="KW-0378">Hydrolase</keyword>
<evidence type="ECO:0000256" key="5">
    <source>
        <dbReference type="ARBA" id="ARBA00022840"/>
    </source>
</evidence>
<dbReference type="InterPro" id="IPR027417">
    <property type="entry name" value="P-loop_NTPase"/>
</dbReference>
<feature type="coiled-coil region" evidence="6">
    <location>
        <begin position="420"/>
        <end position="483"/>
    </location>
</feature>
<dbReference type="Gene3D" id="3.40.50.300">
    <property type="entry name" value="P-loop containing nucleotide triphosphate hydrolases"/>
    <property type="match status" value="3"/>
</dbReference>
<evidence type="ECO:0000259" key="7">
    <source>
        <dbReference type="PROSITE" id="PS50035"/>
    </source>
</evidence>
<keyword evidence="2" id="KW-0547">Nucleotide-binding</keyword>
<dbReference type="InterPro" id="IPR001736">
    <property type="entry name" value="PLipase_D/transphosphatidylase"/>
</dbReference>
<dbReference type="SUPFAM" id="SSF56024">
    <property type="entry name" value="Phospholipase D/nuclease"/>
    <property type="match status" value="1"/>
</dbReference>
<evidence type="ECO:0000256" key="4">
    <source>
        <dbReference type="ARBA" id="ARBA00022806"/>
    </source>
</evidence>
<dbReference type="InterPro" id="IPR041679">
    <property type="entry name" value="DNA2/NAM7-like_C"/>
</dbReference>
<feature type="coiled-coil region" evidence="6">
    <location>
        <begin position="543"/>
        <end position="577"/>
    </location>
</feature>
<dbReference type="InterPro" id="IPR016834">
    <property type="entry name" value="UCP026306"/>
</dbReference>
<organism evidence="8 9">
    <name type="scientific">Stutzerimonas xanthomarina DSM 18231</name>
    <dbReference type="NCBI Taxonomy" id="1403346"/>
    <lineage>
        <taxon>Bacteria</taxon>
        <taxon>Pseudomonadati</taxon>
        <taxon>Pseudomonadota</taxon>
        <taxon>Gammaproteobacteria</taxon>
        <taxon>Pseudomonadales</taxon>
        <taxon>Pseudomonadaceae</taxon>
        <taxon>Stutzerimonas</taxon>
    </lineage>
</organism>
<dbReference type="InterPro" id="IPR041677">
    <property type="entry name" value="DNA2/NAM7_AAA_11"/>
</dbReference>
<evidence type="ECO:0000256" key="1">
    <source>
        <dbReference type="ARBA" id="ARBA00007913"/>
    </source>
</evidence>
<dbReference type="EMBL" id="FQXA01000012">
    <property type="protein sequence ID" value="SHH58781.1"/>
    <property type="molecule type" value="Genomic_DNA"/>
</dbReference>
<dbReference type="PANTHER" id="PTHR43788:SF8">
    <property type="entry name" value="DNA-BINDING PROTEIN SMUBP-2"/>
    <property type="match status" value="1"/>
</dbReference>
<dbReference type="InterPro" id="IPR050534">
    <property type="entry name" value="Coronavir_polyprotein_1ab"/>
</dbReference>
<dbReference type="Proteomes" id="UP000184000">
    <property type="component" value="Unassembled WGS sequence"/>
</dbReference>
<evidence type="ECO:0000256" key="2">
    <source>
        <dbReference type="ARBA" id="ARBA00022741"/>
    </source>
</evidence>
<keyword evidence="5" id="KW-0067">ATP-binding</keyword>
<feature type="domain" description="PLD phosphodiesterase" evidence="7">
    <location>
        <begin position="1105"/>
        <end position="1132"/>
    </location>
</feature>
<comment type="similarity">
    <text evidence="1">Belongs to the DNA2/NAM7 helicase family.</text>
</comment>
<dbReference type="SUPFAM" id="SSF52540">
    <property type="entry name" value="P-loop containing nucleoside triphosphate hydrolases"/>
    <property type="match status" value="1"/>
</dbReference>
<protein>
    <submittedName>
        <fullName evidence="8">Part of AAA domain-containing protein</fullName>
    </submittedName>
</protein>
<dbReference type="PANTHER" id="PTHR43788">
    <property type="entry name" value="DNA2/NAM7 HELICASE FAMILY MEMBER"/>
    <property type="match status" value="1"/>
</dbReference>
<dbReference type="GO" id="GO:0016787">
    <property type="term" value="F:hydrolase activity"/>
    <property type="evidence" value="ECO:0007669"/>
    <property type="project" value="UniProtKB-KW"/>
</dbReference>
<dbReference type="GO" id="GO:0005524">
    <property type="term" value="F:ATP binding"/>
    <property type="evidence" value="ECO:0007669"/>
    <property type="project" value="UniProtKB-KW"/>
</dbReference>
<dbReference type="InterPro" id="IPR047187">
    <property type="entry name" value="SF1_C_Upf1"/>
</dbReference>
<dbReference type="Pfam" id="PF13086">
    <property type="entry name" value="AAA_11"/>
    <property type="match status" value="1"/>
</dbReference>
<dbReference type="InterPro" id="IPR025202">
    <property type="entry name" value="PLD-like_dom"/>
</dbReference>
<sequence>MTPTMNDYAFKLASYWRNSLADAENGNGALSLNQAEKLLAVLADPLASGCLPEGLVSQLFASEPDDTPLVEITLRPWVYQARREHGRVRNGLPAIITPVICQVSVSRDGRLHPNGQTMMPRDILEPLDRDNFAIGAQADLDAFLSGEDVKRFDPPVDAEALSDEQHQENWREYLQFCMKMFREVSNGWDGKADGFELADFGYLFKEEKVEGFSRNIVALYDHLRDTRPAVPLFERFAQRERSPDEPCLPANGLFAERLAHAGDEYALAPAQRDSLTHLLNGRSSDILAVNGPPGTGKTTLLLSVVASLWAKAAVAGGEPPVIVASSTNNQAVTNIITAFGKDFATGSGPFAGRWLPDIRSFGAYFPKASAEAEMSRTYQTRSFFTEIESQDYLDKAQQAYLAHAAEAFPDMQSPSVANTVERLRDAIRGHQQQLANIEQAWTRLVEARHAIQTLLGDDPQAAIAQLQKQLHACDQQLADAQALLTRFKHYLAHEPLLYTLFGWFGPVAGKRLRLAKLQFNETAADLQSAASVGEIEARLTVAIAQASKAQKTAEAQLQQAQGLLQAEQRQLANWQNVVAVLAIPADKPATEVTLNDCDSWADTSLRFEIFLLTTHYWEGRWLMEVAENLSEILKSRNKTGRKTLEQNWRRWMKLTPCLVATFFMLPKELRCKRHDGNGFVEAYALDFIDLLIVDEAGQVLPEVAAPSFALARQALVIGDTQQIEPIWSIPTAVDIGNLIGAGLLARDNVDDDYAAFCEGGRSAANGSVMAIAQATSRYHYDPDLARGMYLYEHRRCYDSIIEYCNALCYKGKLQPRRGSKPDGGLPGLGYLHIDGICQQSHGGSRHNLLEAQTIAAWLKANEADLTERYGKELWEIVGVITPFGAQTQAITQACAALGIGTGKGDGEMTVGTVHSFQGAERPVVIFSSVYSKHADGQFIDRKDSMLNVAVSRAKDSFLVFGDMDLFSLQPVSKPRGLLAQFLFADPASELIFEQQARQDLQTPRTGLIHLHDVAEHDGFLKQTLETARHQVQIVTPWLIARWMQESGALERLSQAVQRGVQVTVYTDLRFNTGIERSRPEGNPQRVAEFRDAIAALRSHSVEVRIVHKVHSKIVMADDELLCVGSFNWLSAQRHGDYVHHETSMVYRGADVSGELVVNRTSLMQRVIRRGDI</sequence>
<evidence type="ECO:0000256" key="3">
    <source>
        <dbReference type="ARBA" id="ARBA00022801"/>
    </source>
</evidence>
<dbReference type="Pfam" id="PF13091">
    <property type="entry name" value="PLDc_2"/>
    <property type="match status" value="1"/>
</dbReference>
<keyword evidence="6" id="KW-0175">Coiled coil</keyword>
<proteinExistence type="inferred from homology"/>
<dbReference type="PROSITE" id="PS50035">
    <property type="entry name" value="PLD"/>
    <property type="match status" value="1"/>
</dbReference>
<evidence type="ECO:0000313" key="8">
    <source>
        <dbReference type="EMBL" id="SHH58781.1"/>
    </source>
</evidence>
<evidence type="ECO:0000313" key="9">
    <source>
        <dbReference type="Proteomes" id="UP000184000"/>
    </source>
</evidence>
<keyword evidence="4" id="KW-0347">Helicase</keyword>
<dbReference type="PIRSF" id="PIRSF026306">
    <property type="entry name" value="UCP026306"/>
    <property type="match status" value="1"/>
</dbReference>
<reference evidence="8 9" key="1">
    <citation type="submission" date="2016-11" db="EMBL/GenBank/DDBJ databases">
        <authorList>
            <person name="Jaros S."/>
            <person name="Januszkiewicz K."/>
            <person name="Wedrychowicz H."/>
        </authorList>
    </citation>
    <scope>NUCLEOTIDE SEQUENCE [LARGE SCALE GENOMIC DNA]</scope>
    <source>
        <strain evidence="8 9">DSM 18231</strain>
    </source>
</reference>
<gene>
    <name evidence="8" type="ORF">SAMN02744645_0128</name>
</gene>